<dbReference type="InterPro" id="IPR012334">
    <property type="entry name" value="Pectin_lyas_fold"/>
</dbReference>
<accession>A0A4R5E0E2</accession>
<dbReference type="Proteomes" id="UP000294850">
    <property type="component" value="Unassembled WGS sequence"/>
</dbReference>
<dbReference type="AlphaFoldDB" id="A0A4R5E0E2"/>
<dbReference type="RefSeq" id="WP_131956979.1">
    <property type="nucleotide sequence ID" value="NZ_SMFL01000002.1"/>
</dbReference>
<keyword evidence="1" id="KW-0732">Signal</keyword>
<dbReference type="InterPro" id="IPR011050">
    <property type="entry name" value="Pectin_lyase_fold/virulence"/>
</dbReference>
<dbReference type="EMBL" id="SMFL01000002">
    <property type="protein sequence ID" value="TDE17215.1"/>
    <property type="molecule type" value="Genomic_DNA"/>
</dbReference>
<keyword evidence="3" id="KW-1185">Reference proteome</keyword>
<evidence type="ECO:0000313" key="2">
    <source>
        <dbReference type="EMBL" id="TDE17215.1"/>
    </source>
</evidence>
<sequence>MININTLTGFNFYACTLALLTAVLFCADVNGQKKTSRAANYYVDSKKGDDNFNGRSSKKPWKSLEKVNKTSFAPGDSVLFSRGGVWQGQLVPASSGGAGKSIVFASYGKGEKPLIQANGNTRDAVLIRNQSYIVVRDLALTNKDEKVKEQKTGPTGVRVFSEDFGTISNINLAGLYIHDVNGDNKKGSKEGNGIFWECAGPKQSNIENLVIEDCLLELVDRNGIRGNGTFGIRTNWFPNKNLVIRNCELRDIGGDGIVIKAFDGALVEHNKLFYNRMRAKDNAVGIWPHSSDNTVIQYNEVAFTQNNDWSNDGQSFDIDGNCKNTVIQYNYSHDNDGGFMLVISDAINKDNIVTQNNVIRYNLSVNDGLKRKRLFNFAGVTDSTSVTGNIFYNDTQQEMAIELADIEVGIPKNVVFNDNSFVFAGNTTGVFLKSPKQYKPVMFSGNQLTGNIAGKDNLVNLVDKVETGASRNAQFPQVSSFPWKFLPEKCRTENSGFPQTIYSEMTGK</sequence>
<protein>
    <submittedName>
        <fullName evidence="2">Uncharacterized protein</fullName>
    </submittedName>
</protein>
<organism evidence="2 3">
    <name type="scientific">Dyadobacter psychrotolerans</name>
    <dbReference type="NCBI Taxonomy" id="2541721"/>
    <lineage>
        <taxon>Bacteria</taxon>
        <taxon>Pseudomonadati</taxon>
        <taxon>Bacteroidota</taxon>
        <taxon>Cytophagia</taxon>
        <taxon>Cytophagales</taxon>
        <taxon>Spirosomataceae</taxon>
        <taxon>Dyadobacter</taxon>
    </lineage>
</organism>
<dbReference type="InterPro" id="IPR006626">
    <property type="entry name" value="PbH1"/>
</dbReference>
<name>A0A4R5E0E2_9BACT</name>
<evidence type="ECO:0000313" key="3">
    <source>
        <dbReference type="Proteomes" id="UP000294850"/>
    </source>
</evidence>
<dbReference type="SUPFAM" id="SSF51126">
    <property type="entry name" value="Pectin lyase-like"/>
    <property type="match status" value="1"/>
</dbReference>
<feature type="chain" id="PRO_5020733974" evidence="1">
    <location>
        <begin position="28"/>
        <end position="508"/>
    </location>
</feature>
<dbReference type="Gene3D" id="2.160.20.10">
    <property type="entry name" value="Single-stranded right-handed beta-helix, Pectin lyase-like"/>
    <property type="match status" value="1"/>
</dbReference>
<reference evidence="2 3" key="1">
    <citation type="submission" date="2019-03" db="EMBL/GenBank/DDBJ databases">
        <title>Dyadobacter AR-3-6 sp. nov., isolated from arctic soil.</title>
        <authorList>
            <person name="Chaudhary D.K."/>
        </authorList>
    </citation>
    <scope>NUCLEOTIDE SEQUENCE [LARGE SCALE GENOMIC DNA]</scope>
    <source>
        <strain evidence="2 3">AR-3-6</strain>
    </source>
</reference>
<comment type="caution">
    <text evidence="2">The sequence shown here is derived from an EMBL/GenBank/DDBJ whole genome shotgun (WGS) entry which is preliminary data.</text>
</comment>
<dbReference type="OrthoDB" id="279982at2"/>
<gene>
    <name evidence="2" type="ORF">E0F88_04765</name>
</gene>
<feature type="signal peptide" evidence="1">
    <location>
        <begin position="1"/>
        <end position="27"/>
    </location>
</feature>
<proteinExistence type="predicted"/>
<evidence type="ECO:0000256" key="1">
    <source>
        <dbReference type="SAM" id="SignalP"/>
    </source>
</evidence>
<dbReference type="SMART" id="SM00710">
    <property type="entry name" value="PbH1"/>
    <property type="match status" value="5"/>
</dbReference>